<evidence type="ECO:0000313" key="12">
    <source>
        <dbReference type="Proteomes" id="UP001460888"/>
    </source>
</evidence>
<dbReference type="InterPro" id="IPR004564">
    <property type="entry name" value="OM_lipoprot_carrier_LolA-like"/>
</dbReference>
<sequence length="215" mass="23585" precursor="true">MPLRRILAASILLCAAVSAQADGIGDLESFYNNVDSLSADFEQVQQDDRGNTLQEAGGTFDLSRPDSFRWEYTEPYKQAIVSDGDVFKFYDVDLAQVTIRSIDATLRATPALLLTGGAALEDAFNIASAGQRDGMSWVKLTPRADDTDFQEVRLGLKEQVPSVMELDDNLGQTTRIRFTDVELNPDLPDSRFTLDIPDDVEVVDGRGMNEGGGNQ</sequence>
<keyword evidence="8 10" id="KW-0653">Protein transport</keyword>
<evidence type="ECO:0000256" key="3">
    <source>
        <dbReference type="ARBA" id="ARBA00011245"/>
    </source>
</evidence>
<evidence type="ECO:0000256" key="2">
    <source>
        <dbReference type="ARBA" id="ARBA00007615"/>
    </source>
</evidence>
<dbReference type="SUPFAM" id="SSF89392">
    <property type="entry name" value="Prokaryotic lipoproteins and lipoprotein localization factors"/>
    <property type="match status" value="1"/>
</dbReference>
<keyword evidence="11" id="KW-0449">Lipoprotein</keyword>
<dbReference type="Proteomes" id="UP001460888">
    <property type="component" value="Unassembled WGS sequence"/>
</dbReference>
<dbReference type="CDD" id="cd16325">
    <property type="entry name" value="LolA"/>
    <property type="match status" value="1"/>
</dbReference>
<evidence type="ECO:0000256" key="1">
    <source>
        <dbReference type="ARBA" id="ARBA00004418"/>
    </source>
</evidence>
<name>A0ABV2AVZ5_9GAMM</name>
<comment type="similarity">
    <text evidence="2 10">Belongs to the LolA family.</text>
</comment>
<dbReference type="Pfam" id="PF03548">
    <property type="entry name" value="LolA"/>
    <property type="match status" value="1"/>
</dbReference>
<comment type="subcellular location">
    <subcellularLocation>
        <location evidence="1 10">Periplasm</location>
    </subcellularLocation>
</comment>
<evidence type="ECO:0000313" key="11">
    <source>
        <dbReference type="EMBL" id="MES1927708.1"/>
    </source>
</evidence>
<keyword evidence="7 10" id="KW-0574">Periplasm</keyword>
<feature type="chain" id="PRO_5044911100" description="Outer-membrane lipoprotein carrier protein" evidence="10">
    <location>
        <begin position="22"/>
        <end position="215"/>
    </location>
</feature>
<evidence type="ECO:0000256" key="7">
    <source>
        <dbReference type="ARBA" id="ARBA00022764"/>
    </source>
</evidence>
<dbReference type="InterPro" id="IPR018323">
    <property type="entry name" value="OM_lipoprot_carrier_LolA_Pbac"/>
</dbReference>
<protein>
    <recommendedName>
        <fullName evidence="4 10">Outer-membrane lipoprotein carrier protein</fullName>
    </recommendedName>
</protein>
<dbReference type="PANTHER" id="PTHR35869:SF1">
    <property type="entry name" value="OUTER-MEMBRANE LIPOPROTEIN CARRIER PROTEIN"/>
    <property type="match status" value="1"/>
</dbReference>
<comment type="caution">
    <text evidence="11">The sequence shown here is derived from an EMBL/GenBank/DDBJ whole genome shotgun (WGS) entry which is preliminary data.</text>
</comment>
<organism evidence="11 12">
    <name type="scientific">Salinisphaera dokdonensis CL-ES53</name>
    <dbReference type="NCBI Taxonomy" id="1304272"/>
    <lineage>
        <taxon>Bacteria</taxon>
        <taxon>Pseudomonadati</taxon>
        <taxon>Pseudomonadota</taxon>
        <taxon>Gammaproteobacteria</taxon>
        <taxon>Salinisphaerales</taxon>
        <taxon>Salinisphaeraceae</taxon>
        <taxon>Salinisphaera</taxon>
    </lineage>
</organism>
<dbReference type="EMBL" id="APND01000001">
    <property type="protein sequence ID" value="MES1927708.1"/>
    <property type="molecule type" value="Genomic_DNA"/>
</dbReference>
<keyword evidence="12" id="KW-1185">Reference proteome</keyword>
<comment type="subunit">
    <text evidence="3 10">Monomer.</text>
</comment>
<feature type="signal peptide" evidence="10">
    <location>
        <begin position="1"/>
        <end position="21"/>
    </location>
</feature>
<keyword evidence="5 10" id="KW-0813">Transport</keyword>
<reference evidence="11 12" key="1">
    <citation type="submission" date="2013-03" db="EMBL/GenBank/DDBJ databases">
        <title>Salinisphaera dokdonensis CL-ES53 Genome Sequencing.</title>
        <authorList>
            <person name="Li C."/>
            <person name="Lai Q."/>
            <person name="Shao Z."/>
        </authorList>
    </citation>
    <scope>NUCLEOTIDE SEQUENCE [LARGE SCALE GENOMIC DNA]</scope>
    <source>
        <strain evidence="11 12">CL-ES53</strain>
    </source>
</reference>
<accession>A0ABV2AVZ5</accession>
<dbReference type="NCBIfam" id="TIGR00547">
    <property type="entry name" value="lolA"/>
    <property type="match status" value="1"/>
</dbReference>
<dbReference type="InterPro" id="IPR029046">
    <property type="entry name" value="LolA/LolB/LppX"/>
</dbReference>
<dbReference type="HAMAP" id="MF_00240">
    <property type="entry name" value="LolA"/>
    <property type="match status" value="1"/>
</dbReference>
<dbReference type="Gene3D" id="2.50.20.10">
    <property type="entry name" value="Lipoprotein localisation LolA/LolB/LppX"/>
    <property type="match status" value="1"/>
</dbReference>
<evidence type="ECO:0000256" key="9">
    <source>
        <dbReference type="ARBA" id="ARBA00023186"/>
    </source>
</evidence>
<dbReference type="PANTHER" id="PTHR35869">
    <property type="entry name" value="OUTER-MEMBRANE LIPOPROTEIN CARRIER PROTEIN"/>
    <property type="match status" value="1"/>
</dbReference>
<proteinExistence type="inferred from homology"/>
<gene>
    <name evidence="10" type="primary">lolA</name>
    <name evidence="11" type="ORF">SADO_00590</name>
</gene>
<keyword evidence="9 10" id="KW-0143">Chaperone</keyword>
<evidence type="ECO:0000256" key="10">
    <source>
        <dbReference type="HAMAP-Rule" id="MF_00240"/>
    </source>
</evidence>
<comment type="function">
    <text evidence="10">Participates in the translocation of lipoproteins from the inner membrane to the outer membrane. Only forms a complex with a lipoprotein if the residue after the N-terminal Cys is not an aspartate (The Asp acts as a targeting signal to indicate that the lipoprotein should stay in the inner membrane).</text>
</comment>
<evidence type="ECO:0000256" key="4">
    <source>
        <dbReference type="ARBA" id="ARBA00014035"/>
    </source>
</evidence>
<evidence type="ECO:0000256" key="5">
    <source>
        <dbReference type="ARBA" id="ARBA00022448"/>
    </source>
</evidence>
<dbReference type="RefSeq" id="WP_353108356.1">
    <property type="nucleotide sequence ID" value="NZ_APND01000001.1"/>
</dbReference>
<evidence type="ECO:0000256" key="6">
    <source>
        <dbReference type="ARBA" id="ARBA00022729"/>
    </source>
</evidence>
<evidence type="ECO:0000256" key="8">
    <source>
        <dbReference type="ARBA" id="ARBA00022927"/>
    </source>
</evidence>
<keyword evidence="6 10" id="KW-0732">Signal</keyword>